<dbReference type="CDD" id="cd07012">
    <property type="entry name" value="PBP2_Bug_TTT"/>
    <property type="match status" value="1"/>
</dbReference>
<evidence type="ECO:0000256" key="1">
    <source>
        <dbReference type="ARBA" id="ARBA00006987"/>
    </source>
</evidence>
<proteinExistence type="inferred from homology"/>
<comment type="similarity">
    <text evidence="1">Belongs to the UPF0065 (bug) family.</text>
</comment>
<organism evidence="3 4">
    <name type="scientific">Jiangella asiatica</name>
    <dbReference type="NCBI Taxonomy" id="2530372"/>
    <lineage>
        <taxon>Bacteria</taxon>
        <taxon>Bacillati</taxon>
        <taxon>Actinomycetota</taxon>
        <taxon>Actinomycetes</taxon>
        <taxon>Jiangellales</taxon>
        <taxon>Jiangellaceae</taxon>
        <taxon>Jiangella</taxon>
    </lineage>
</organism>
<dbReference type="Pfam" id="PF03401">
    <property type="entry name" value="TctC"/>
    <property type="match status" value="1"/>
</dbReference>
<dbReference type="InterPro" id="IPR005064">
    <property type="entry name" value="BUG"/>
</dbReference>
<keyword evidence="2" id="KW-0732">Signal</keyword>
<dbReference type="EMBL" id="SMKZ01000009">
    <property type="protein sequence ID" value="TDE11774.1"/>
    <property type="molecule type" value="Genomic_DNA"/>
</dbReference>
<dbReference type="AlphaFoldDB" id="A0A4R5DIM2"/>
<keyword evidence="4" id="KW-1185">Reference proteome</keyword>
<dbReference type="SUPFAM" id="SSF53850">
    <property type="entry name" value="Periplasmic binding protein-like II"/>
    <property type="match status" value="1"/>
</dbReference>
<protein>
    <submittedName>
        <fullName evidence="3">Tripartite tricarboxylate transporter substrate binding protein</fullName>
    </submittedName>
</protein>
<evidence type="ECO:0000313" key="4">
    <source>
        <dbReference type="Proteomes" id="UP000294739"/>
    </source>
</evidence>
<dbReference type="PIRSF" id="PIRSF017082">
    <property type="entry name" value="YflP"/>
    <property type="match status" value="1"/>
</dbReference>
<dbReference type="RefSeq" id="WP_131893322.1">
    <property type="nucleotide sequence ID" value="NZ_SMKZ01000009.1"/>
</dbReference>
<dbReference type="Proteomes" id="UP000294739">
    <property type="component" value="Unassembled WGS sequence"/>
</dbReference>
<evidence type="ECO:0000256" key="2">
    <source>
        <dbReference type="SAM" id="SignalP"/>
    </source>
</evidence>
<reference evidence="3 4" key="1">
    <citation type="submission" date="2019-03" db="EMBL/GenBank/DDBJ databases">
        <title>Draft genome sequences of novel Actinobacteria.</title>
        <authorList>
            <person name="Sahin N."/>
            <person name="Ay H."/>
            <person name="Saygin H."/>
        </authorList>
    </citation>
    <scope>NUCLEOTIDE SEQUENCE [LARGE SCALE GENOMIC DNA]</scope>
    <source>
        <strain evidence="3 4">5K138</strain>
    </source>
</reference>
<name>A0A4R5DIM2_9ACTN</name>
<dbReference type="InParanoid" id="A0A4R5DIM2"/>
<dbReference type="PANTHER" id="PTHR42928">
    <property type="entry name" value="TRICARBOXYLATE-BINDING PROTEIN"/>
    <property type="match status" value="1"/>
</dbReference>
<sequence length="338" mass="34318">MRGLIGPARAAIGATALVAALATTLTACGESGGETASGSGLDGLSIMVPAEPGGGWDQTGRAVQKALDDSGLASGVEVSNVGGAGGTVGLAQLANQRGGDTTLMVTGLVMVGAVETNQSQVRLEDTTPIARLTSEDLIVVVPAESPYQTVDDLVDDILANGKDVAVTGGSAGGADHILAGLLLKDAGVPAEELSDTLNYVAYSGGGESLAALLGNQVDAGISGIAEYSEQVAAGELRALAVSGSEPVEGIDAPTLTEAGYDVELTNWRGLVARGELEDDDRQALVDLATDLHESEEWQAELERTGWGDAFLAGDEFGEFLTEDIASVQNVLRDIGLVQ</sequence>
<dbReference type="PANTHER" id="PTHR42928:SF3">
    <property type="entry name" value="UPF0065 PROTEIN YFLP"/>
    <property type="match status" value="1"/>
</dbReference>
<dbReference type="Gene3D" id="3.40.190.150">
    <property type="entry name" value="Bordetella uptake gene, domain 1"/>
    <property type="match status" value="1"/>
</dbReference>
<evidence type="ECO:0000313" key="3">
    <source>
        <dbReference type="EMBL" id="TDE11774.1"/>
    </source>
</evidence>
<feature type="signal peptide" evidence="2">
    <location>
        <begin position="1"/>
        <end position="29"/>
    </location>
</feature>
<feature type="chain" id="PRO_5038983164" evidence="2">
    <location>
        <begin position="30"/>
        <end position="338"/>
    </location>
</feature>
<dbReference type="OrthoDB" id="9780943at2"/>
<comment type="caution">
    <text evidence="3">The sequence shown here is derived from an EMBL/GenBank/DDBJ whole genome shotgun (WGS) entry which is preliminary data.</text>
</comment>
<dbReference type="Gene3D" id="3.40.190.10">
    <property type="entry name" value="Periplasmic binding protein-like II"/>
    <property type="match status" value="1"/>
</dbReference>
<gene>
    <name evidence="3" type="ORF">E1269_08390</name>
</gene>
<accession>A0A4R5DIM2</accession>
<dbReference type="PROSITE" id="PS51257">
    <property type="entry name" value="PROKAR_LIPOPROTEIN"/>
    <property type="match status" value="1"/>
</dbReference>
<dbReference type="InterPro" id="IPR042100">
    <property type="entry name" value="Bug_dom1"/>
</dbReference>